<dbReference type="eggNOG" id="COG3307">
    <property type="taxonomic scope" value="Bacteria"/>
</dbReference>
<comment type="subcellular location">
    <subcellularLocation>
        <location evidence="1">Membrane</location>
        <topology evidence="1">Multi-pass membrane protein</topology>
    </subcellularLocation>
</comment>
<dbReference type="EMBL" id="FP929033">
    <property type="protein sequence ID" value="CBK68284.1"/>
    <property type="molecule type" value="Genomic_DNA"/>
</dbReference>
<keyword evidence="4 5" id="KW-0472">Membrane</keyword>
<dbReference type="AlphaFoldDB" id="D6D1I2"/>
<proteinExistence type="predicted"/>
<dbReference type="Pfam" id="PF04932">
    <property type="entry name" value="Wzy_C"/>
    <property type="match status" value="1"/>
</dbReference>
<dbReference type="InterPro" id="IPR011990">
    <property type="entry name" value="TPR-like_helical_dom_sf"/>
</dbReference>
<sequence length="464" mass="53291">MRNRKNPTETFNSILAVVGVLSALYGLLQYVGCIEIQSYFPVTGSFDNPAGFAASIVLCYPFLLCHSSNGKRRTFKVMACLLLIIVVILSGSRTGVLTLCVVTLLFYALRYRKLIHKRRIFLISGGALFLISLFIGLIYLKPASASGRVLIWKVSAGLCKEHIIQGNGLGSFKADYMPEQAKYLSSSHADESDRILAGNTNYPFNEYLLLLIEQGLIGIALFLLSLIAVFRSNVAFDTPAILTLVSIAIFSCFSYPFKYTFVWFMIIYCFASLNQREVALRTIRFNKPFLLIILFILCFFLIKNIIFERTWKRISLVAEKNNGLLDNELSVFTKLYDEWNGNPYFLYNYASELKNVELYKQSVNIFLHCESYINTYDLQMQLADNYYQMECWEEAERRYKLAQCMCPSRFLPLQGLLRVYVKSDNCILAERIALEIINKRIKIPSYTVTIIQEEARNYLRKKNI</sequence>
<feature type="transmembrane region" description="Helical" evidence="5">
    <location>
        <begin position="289"/>
        <end position="307"/>
    </location>
</feature>
<dbReference type="RefSeq" id="WP_015532424.1">
    <property type="nucleotide sequence ID" value="NC_021017.1"/>
</dbReference>
<feature type="domain" description="O-antigen ligase-related" evidence="6">
    <location>
        <begin position="79"/>
        <end position="223"/>
    </location>
</feature>
<evidence type="ECO:0000256" key="5">
    <source>
        <dbReference type="SAM" id="Phobius"/>
    </source>
</evidence>
<evidence type="ECO:0000259" key="6">
    <source>
        <dbReference type="Pfam" id="PF04932"/>
    </source>
</evidence>
<feature type="transmembrane region" description="Helical" evidence="5">
    <location>
        <begin position="50"/>
        <end position="67"/>
    </location>
</feature>
<accession>D6D1I2</accession>
<name>D6D1I2_9BACE</name>
<dbReference type="PANTHER" id="PTHR37422:SF13">
    <property type="entry name" value="LIPOPOLYSACCHARIDE BIOSYNTHESIS PROTEIN PA4999-RELATED"/>
    <property type="match status" value="1"/>
</dbReference>
<dbReference type="HOGENOM" id="CLU_030792_1_0_10"/>
<keyword evidence="3 5" id="KW-1133">Transmembrane helix</keyword>
<feature type="transmembrane region" description="Helical" evidence="5">
    <location>
        <begin position="79"/>
        <end position="108"/>
    </location>
</feature>
<dbReference type="PANTHER" id="PTHR37422">
    <property type="entry name" value="TEICHURONIC ACID BIOSYNTHESIS PROTEIN TUAE"/>
    <property type="match status" value="1"/>
</dbReference>
<reference evidence="7 8" key="2">
    <citation type="submission" date="2010-03" db="EMBL/GenBank/DDBJ databases">
        <authorList>
            <person name="Pajon A."/>
        </authorList>
    </citation>
    <scope>NUCLEOTIDE SEQUENCE [LARGE SCALE GENOMIC DNA]</scope>
    <source>
        <strain evidence="7 8">XB1A</strain>
    </source>
</reference>
<dbReference type="InterPro" id="IPR051533">
    <property type="entry name" value="WaaL-like"/>
</dbReference>
<dbReference type="Proteomes" id="UP000008795">
    <property type="component" value="Chromosome"/>
</dbReference>
<evidence type="ECO:0000313" key="8">
    <source>
        <dbReference type="Proteomes" id="UP000008795"/>
    </source>
</evidence>
<organism evidence="7 8">
    <name type="scientific">Bacteroides xylanisolvens XB1A</name>
    <dbReference type="NCBI Taxonomy" id="657309"/>
    <lineage>
        <taxon>Bacteria</taxon>
        <taxon>Pseudomonadati</taxon>
        <taxon>Bacteroidota</taxon>
        <taxon>Bacteroidia</taxon>
        <taxon>Bacteroidales</taxon>
        <taxon>Bacteroidaceae</taxon>
        <taxon>Bacteroides</taxon>
    </lineage>
</organism>
<evidence type="ECO:0000256" key="3">
    <source>
        <dbReference type="ARBA" id="ARBA00022989"/>
    </source>
</evidence>
<dbReference type="NCBIfam" id="TIGR04370">
    <property type="entry name" value="glyco_rpt_poly"/>
    <property type="match status" value="1"/>
</dbReference>
<feature type="transmembrane region" description="Helical" evidence="5">
    <location>
        <begin position="207"/>
        <end position="229"/>
    </location>
</feature>
<dbReference type="GO" id="GO:0016020">
    <property type="term" value="C:membrane"/>
    <property type="evidence" value="ECO:0007669"/>
    <property type="project" value="UniProtKB-SubCell"/>
</dbReference>
<dbReference type="PATRIC" id="fig|657309.4.peg.2108"/>
<evidence type="ECO:0000256" key="4">
    <source>
        <dbReference type="ARBA" id="ARBA00023136"/>
    </source>
</evidence>
<keyword evidence="7" id="KW-0436">Ligase</keyword>
<feature type="transmembrane region" description="Helical" evidence="5">
    <location>
        <begin position="241"/>
        <end position="268"/>
    </location>
</feature>
<feature type="transmembrane region" description="Helical" evidence="5">
    <location>
        <begin position="120"/>
        <end position="140"/>
    </location>
</feature>
<reference evidence="7 8" key="1">
    <citation type="submission" date="2010-03" db="EMBL/GenBank/DDBJ databases">
        <title>The genome sequence of Bacteriodes xylanisolvens XB1A.</title>
        <authorList>
            <consortium name="metaHIT consortium -- http://www.metahit.eu/"/>
            <person name="Pajon A."/>
            <person name="Turner K."/>
            <person name="Parkhill J."/>
            <person name="Bernalier A."/>
        </authorList>
    </citation>
    <scope>NUCLEOTIDE SEQUENCE [LARGE SCALE GENOMIC DNA]</scope>
    <source>
        <strain evidence="7 8">XB1A</strain>
    </source>
</reference>
<evidence type="ECO:0000256" key="1">
    <source>
        <dbReference type="ARBA" id="ARBA00004141"/>
    </source>
</evidence>
<feature type="transmembrane region" description="Helical" evidence="5">
    <location>
        <begin position="12"/>
        <end position="30"/>
    </location>
</feature>
<protein>
    <submittedName>
        <fullName evidence="7">Lipid A core-O-antigen ligase and related enzymes</fullName>
    </submittedName>
</protein>
<dbReference type="KEGG" id="bxy:BXY_32800"/>
<evidence type="ECO:0000256" key="2">
    <source>
        <dbReference type="ARBA" id="ARBA00022692"/>
    </source>
</evidence>
<dbReference type="SUPFAM" id="SSF48452">
    <property type="entry name" value="TPR-like"/>
    <property type="match status" value="1"/>
</dbReference>
<dbReference type="InterPro" id="IPR007016">
    <property type="entry name" value="O-antigen_ligase-rel_domated"/>
</dbReference>
<keyword evidence="2 5" id="KW-0812">Transmembrane</keyword>
<evidence type="ECO:0000313" key="7">
    <source>
        <dbReference type="EMBL" id="CBK68284.1"/>
    </source>
</evidence>
<gene>
    <name evidence="7" type="ORF">BXY_32800</name>
</gene>
<dbReference type="GO" id="GO:0016874">
    <property type="term" value="F:ligase activity"/>
    <property type="evidence" value="ECO:0007669"/>
    <property type="project" value="UniProtKB-KW"/>
</dbReference>